<reference evidence="10" key="1">
    <citation type="submission" date="2019-03" db="EMBL/GenBank/DDBJ databases">
        <title>Lake Tanganyika Metagenome-Assembled Genomes (MAGs).</title>
        <authorList>
            <person name="Tran P."/>
        </authorList>
    </citation>
    <scope>NUCLEOTIDE SEQUENCE</scope>
    <source>
        <strain evidence="10">K_DeepCast_150m_m2_040</strain>
    </source>
</reference>
<evidence type="ECO:0000313" key="11">
    <source>
        <dbReference type="Proteomes" id="UP000779900"/>
    </source>
</evidence>
<evidence type="ECO:0000313" key="10">
    <source>
        <dbReference type="EMBL" id="MBM3331006.1"/>
    </source>
</evidence>
<comment type="caution">
    <text evidence="10">The sequence shown here is derived from an EMBL/GenBank/DDBJ whole genome shotgun (WGS) entry which is preliminary data.</text>
</comment>
<proteinExistence type="inferred from homology"/>
<dbReference type="PANTHER" id="PTHR30576">
    <property type="entry name" value="COLANIC BIOSYNTHESIS UDP-GLUCOSE LIPID CARRIER TRANSFERASE"/>
    <property type="match status" value="1"/>
</dbReference>
<feature type="transmembrane region" description="Helical" evidence="8">
    <location>
        <begin position="102"/>
        <end position="122"/>
    </location>
</feature>
<comment type="subcellular location">
    <subcellularLocation>
        <location evidence="1">Cell membrane</location>
    </subcellularLocation>
</comment>
<dbReference type="PANTHER" id="PTHR30576:SF4">
    <property type="entry name" value="UNDECAPRENYL-PHOSPHATE GALACTOSE PHOSPHOTRANSFERASE"/>
    <property type="match status" value="1"/>
</dbReference>
<feature type="transmembrane region" description="Helical" evidence="8">
    <location>
        <begin position="37"/>
        <end position="56"/>
    </location>
</feature>
<dbReference type="Pfam" id="PF02397">
    <property type="entry name" value="Bac_transf"/>
    <property type="match status" value="1"/>
</dbReference>
<evidence type="ECO:0000256" key="3">
    <source>
        <dbReference type="ARBA" id="ARBA00022475"/>
    </source>
</evidence>
<organism evidence="10 11">
    <name type="scientific">candidate division WOR-3 bacterium</name>
    <dbReference type="NCBI Taxonomy" id="2052148"/>
    <lineage>
        <taxon>Bacteria</taxon>
        <taxon>Bacteria division WOR-3</taxon>
    </lineage>
</organism>
<sequence>MKISSRNNGPVRVVMELLFLLLAITILRNTFVQDSASVTTVVAVWIILIGASYVAGEFEATSRANFGLTLRTQAAFGLAYAGYSFLHGVWPWAEAVTVKFWLALWVYLNALAPLIGLCLRYLTRQPVLLVTDLHFTKTRLLRWWGFECVEVITLEDLPAWLKANSDDRGRVAKYDTIIVDSSNPKTEYIVAGLSSDYFVDFIGVPSFKMSTYLSGPHPRPIASYSLSGVGRRLKRVVDLVLSALTIIILSPVYIVTSVVIKLDSPGPVFYRHRRLGRNMRDLRILKFRTMHRDADLRLKALLDSSPALKQEFEEKFKLKNDPRVTRVGRFLRDFSIDELPQFFNIVAGQMSFVGPRPIVDDEVKYYKEHSLVMFRVPPGATGRWQVSGRNDTSYDSRVQMDTSYVQEWTFWEDLKIILRTPSAVLSRKGSY</sequence>
<feature type="domain" description="Bacterial sugar transferase" evidence="9">
    <location>
        <begin position="234"/>
        <end position="425"/>
    </location>
</feature>
<evidence type="ECO:0000256" key="2">
    <source>
        <dbReference type="ARBA" id="ARBA00006464"/>
    </source>
</evidence>
<feature type="transmembrane region" description="Helical" evidence="8">
    <location>
        <begin position="239"/>
        <end position="260"/>
    </location>
</feature>
<name>A0A937XFA1_UNCW3</name>
<evidence type="ECO:0000256" key="7">
    <source>
        <dbReference type="ARBA" id="ARBA00023136"/>
    </source>
</evidence>
<dbReference type="InterPro" id="IPR003362">
    <property type="entry name" value="Bact_transf"/>
</dbReference>
<keyword evidence="6 8" id="KW-1133">Transmembrane helix</keyword>
<evidence type="ECO:0000256" key="6">
    <source>
        <dbReference type="ARBA" id="ARBA00022989"/>
    </source>
</evidence>
<keyword evidence="5 8" id="KW-0812">Transmembrane</keyword>
<dbReference type="GO" id="GO:0005886">
    <property type="term" value="C:plasma membrane"/>
    <property type="evidence" value="ECO:0007669"/>
    <property type="project" value="UniProtKB-SubCell"/>
</dbReference>
<gene>
    <name evidence="10" type="ORF">FJY68_04035</name>
</gene>
<evidence type="ECO:0000256" key="5">
    <source>
        <dbReference type="ARBA" id="ARBA00022692"/>
    </source>
</evidence>
<keyword evidence="7 8" id="KW-0472">Membrane</keyword>
<dbReference type="GO" id="GO:0016780">
    <property type="term" value="F:phosphotransferase activity, for other substituted phosphate groups"/>
    <property type="evidence" value="ECO:0007669"/>
    <property type="project" value="TreeGrafter"/>
</dbReference>
<comment type="similarity">
    <text evidence="2">Belongs to the bacterial sugar transferase family.</text>
</comment>
<accession>A0A937XFA1</accession>
<evidence type="ECO:0000256" key="1">
    <source>
        <dbReference type="ARBA" id="ARBA00004236"/>
    </source>
</evidence>
<evidence type="ECO:0000256" key="8">
    <source>
        <dbReference type="SAM" id="Phobius"/>
    </source>
</evidence>
<feature type="transmembrane region" description="Helical" evidence="8">
    <location>
        <begin position="68"/>
        <end position="90"/>
    </location>
</feature>
<feature type="transmembrane region" description="Helical" evidence="8">
    <location>
        <begin position="12"/>
        <end position="31"/>
    </location>
</feature>
<keyword evidence="3" id="KW-1003">Cell membrane</keyword>
<evidence type="ECO:0000256" key="4">
    <source>
        <dbReference type="ARBA" id="ARBA00022679"/>
    </source>
</evidence>
<keyword evidence="4" id="KW-0808">Transferase</keyword>
<dbReference type="EMBL" id="VGIR01000016">
    <property type="protein sequence ID" value="MBM3331006.1"/>
    <property type="molecule type" value="Genomic_DNA"/>
</dbReference>
<dbReference type="Proteomes" id="UP000779900">
    <property type="component" value="Unassembled WGS sequence"/>
</dbReference>
<dbReference type="AlphaFoldDB" id="A0A937XFA1"/>
<evidence type="ECO:0000259" key="9">
    <source>
        <dbReference type="Pfam" id="PF02397"/>
    </source>
</evidence>
<protein>
    <recommendedName>
        <fullName evidence="9">Bacterial sugar transferase domain-containing protein</fullName>
    </recommendedName>
</protein>